<gene>
    <name evidence="1" type="ORF">CSSPJE1EN1_LOCUS21031</name>
</gene>
<organism evidence="1 2">
    <name type="scientific">Sphagnum jensenii</name>
    <dbReference type="NCBI Taxonomy" id="128206"/>
    <lineage>
        <taxon>Eukaryota</taxon>
        <taxon>Viridiplantae</taxon>
        <taxon>Streptophyta</taxon>
        <taxon>Embryophyta</taxon>
        <taxon>Bryophyta</taxon>
        <taxon>Sphagnophytina</taxon>
        <taxon>Sphagnopsida</taxon>
        <taxon>Sphagnales</taxon>
        <taxon>Sphagnaceae</taxon>
        <taxon>Sphagnum</taxon>
    </lineage>
</organism>
<keyword evidence="2" id="KW-1185">Reference proteome</keyword>
<dbReference type="InterPro" id="IPR045330">
    <property type="entry name" value="TRM3/TARBP1"/>
</dbReference>
<sequence length="395" mass="43744">MEETLETPGRKQDRRQAVLNSVLLRQTFFPHVQFTLQNSSSPSTDQTPWKFSAENFDIRRDPLFWDELKAGFVDEDPLTRKRSLYLLKQALPKLALQLHTVAEQSFLELDWAHAFEICACVSEEFMLGSLLTALDDPTHHRDFGSHIELCWTFSDNRFFSYCSFHYGSSNRATIFVWDHANFIQHLAKAILARSPCQAGLMIIAICLEAAAAVATAAAQFSENKSLEKMPDATTYQHPVGHSTSDARDGNTHWVSSSMDGAGPQQKAEVLLKDLKTGAEVQVGCYEALVVVCAAFAITLSPSVGVSVFATTWVVKDTPLLDYLNVSSVVDGFVDGLASGLLANVESILQKGALARSRHAVLACLSDKKISLLFLLKNQMQIFGSEVFKIFARSFP</sequence>
<reference evidence="1" key="1">
    <citation type="submission" date="2024-02" db="EMBL/GenBank/DDBJ databases">
        <authorList>
            <consortium name="ELIXIR-Norway"/>
            <consortium name="Elixir Norway"/>
        </authorList>
    </citation>
    <scope>NUCLEOTIDE SEQUENCE</scope>
</reference>
<dbReference type="PANTHER" id="PTHR12029">
    <property type="entry name" value="RNA METHYLTRANSFERASE"/>
    <property type="match status" value="1"/>
</dbReference>
<evidence type="ECO:0000313" key="2">
    <source>
        <dbReference type="Proteomes" id="UP001497444"/>
    </source>
</evidence>
<dbReference type="PANTHER" id="PTHR12029:SF11">
    <property type="entry name" value="METHYLTRANSFERASE TARBP1-RELATED"/>
    <property type="match status" value="1"/>
</dbReference>
<name>A0ABP0X8W3_9BRYO</name>
<accession>A0ABP0X8W3</accession>
<evidence type="ECO:0000313" key="1">
    <source>
        <dbReference type="EMBL" id="CAK9275553.1"/>
    </source>
</evidence>
<dbReference type="EMBL" id="OZ020101">
    <property type="protein sequence ID" value="CAK9275553.1"/>
    <property type="molecule type" value="Genomic_DNA"/>
</dbReference>
<dbReference type="Proteomes" id="UP001497444">
    <property type="component" value="Chromosome 6"/>
</dbReference>
<protein>
    <submittedName>
        <fullName evidence="1">Uncharacterized protein</fullName>
    </submittedName>
</protein>
<proteinExistence type="predicted"/>